<dbReference type="PROSITE" id="PS00107">
    <property type="entry name" value="PROTEIN_KINASE_ATP"/>
    <property type="match status" value="1"/>
</dbReference>
<dbReference type="GO" id="GO:0005509">
    <property type="term" value="F:calcium ion binding"/>
    <property type="evidence" value="ECO:0007669"/>
    <property type="project" value="InterPro"/>
</dbReference>
<evidence type="ECO:0000259" key="12">
    <source>
        <dbReference type="PROSITE" id="PS50011"/>
    </source>
</evidence>
<dbReference type="InterPro" id="IPR025287">
    <property type="entry name" value="WAK_GUB"/>
</dbReference>
<dbReference type="PROSITE" id="PS50026">
    <property type="entry name" value="EGF_3"/>
    <property type="match status" value="1"/>
</dbReference>
<evidence type="ECO:0000313" key="15">
    <source>
        <dbReference type="Proteomes" id="UP000000768"/>
    </source>
</evidence>
<dbReference type="Gene3D" id="1.10.510.10">
    <property type="entry name" value="Transferase(Phosphotransferase) domain 1"/>
    <property type="match status" value="1"/>
</dbReference>
<evidence type="ECO:0000256" key="6">
    <source>
        <dbReference type="ARBA" id="ARBA00022840"/>
    </source>
</evidence>
<dbReference type="CDD" id="cd00054">
    <property type="entry name" value="EGF_CA"/>
    <property type="match status" value="1"/>
</dbReference>
<evidence type="ECO:0000256" key="10">
    <source>
        <dbReference type="PROSITE-ProRule" id="PRU10141"/>
    </source>
</evidence>
<sequence length="741" mass="81026">MKHLVVVVVATPRVLWFLLSPALLIFSHSNLVLPVSTAAVSSTMASPPTPAPPLPDRRCPSKCGTVDIPYPFGISADCAWPGGGNFTIDCNQSFNPPRPYTNGNVEITSISVETGEMHVYAIVASVCYNSSNTTDFDQGSIGWYLLPPLLISPTENVFTAIGCAALALLEGGSDWNYFTGCISYCASLNDSAQDGDRCTGHGCCQTSILGNLSTIEVGWSTTDNNTAGNSFAWEYSPCKHAFVAQKDWYKFSRQDLSGKGKDSFSSRVGERSAPLVLDWAIRGNGSCKMELDTSGVSLSGKLTAPACASAHSYCQDLNDTRGGGYLCKCSNGYMGNPYIINGCTNINECTEVRQQSNSTRYGPCGPNSTCKDTDGDYICKCKFNHKGDGKSAEGCDHYVFSPYAIAAIAIAVAIILACFAGFLLQKRKRRKLSDKNGRRILEGHGVTMYSERELNKITNERKLFLGEGKYGKVYEGRIDGKPSQLVAVKYSVVQRNWLKAIQQLAQQEQDDDGAFVNEIKFQFRIRHINVVKLIGCCLETKIPILVYELVSNGSLEKRLHDGDKRFTLSLLKRLDIAIGSAEALSHIHSHGDHVHGDVKPANILLDDDLNPKVSDFGSSKLLSVNRYAMAVAGDTRYIDPVYMKTRRFTVKSDVYSFGVVLLELITGKTALYDGNTSLPLAFGKCFKDEGSGRKMYDIEVFSGDGAQFQRNMQCLDMIGTLAVRCLEQDVDVRETNHGRGC</sequence>
<dbReference type="GO" id="GO:0005886">
    <property type="term" value="C:plasma membrane"/>
    <property type="evidence" value="ECO:0000318"/>
    <property type="project" value="GO_Central"/>
</dbReference>
<dbReference type="InterPro" id="IPR045274">
    <property type="entry name" value="WAK-like"/>
</dbReference>
<dbReference type="InterPro" id="IPR001881">
    <property type="entry name" value="EGF-like_Ca-bd_dom"/>
</dbReference>
<evidence type="ECO:0000259" key="13">
    <source>
        <dbReference type="PROSITE" id="PS50026"/>
    </source>
</evidence>
<dbReference type="PANTHER" id="PTHR27005">
    <property type="entry name" value="WALL-ASSOCIATED RECEPTOR KINASE-LIKE 21"/>
    <property type="match status" value="1"/>
</dbReference>
<evidence type="ECO:0000256" key="9">
    <source>
        <dbReference type="PROSITE-ProRule" id="PRU00076"/>
    </source>
</evidence>
<gene>
    <name evidence="14" type="ORF">SORBI_3005G220300</name>
</gene>
<keyword evidence="3" id="KW-0808">Transferase</keyword>
<dbReference type="Gene3D" id="3.30.200.20">
    <property type="entry name" value="Phosphorylase Kinase, domain 1"/>
    <property type="match status" value="1"/>
</dbReference>
<dbReference type="GO" id="GO:0030247">
    <property type="term" value="F:polysaccharide binding"/>
    <property type="evidence" value="ECO:0007669"/>
    <property type="project" value="InterPro"/>
</dbReference>
<comment type="caution">
    <text evidence="9">Lacks conserved residue(s) required for the propagation of feature annotation.</text>
</comment>
<reference evidence="15" key="2">
    <citation type="journal article" date="2018" name="Plant J.">
        <title>The Sorghum bicolor reference genome: improved assembly, gene annotations, a transcriptome atlas, and signatures of genome organization.</title>
        <authorList>
            <person name="McCormick R.F."/>
            <person name="Truong S.K."/>
            <person name="Sreedasyam A."/>
            <person name="Jenkins J."/>
            <person name="Shu S."/>
            <person name="Sims D."/>
            <person name="Kennedy M."/>
            <person name="Amirebrahimi M."/>
            <person name="Weers B.D."/>
            <person name="McKinley B."/>
            <person name="Mattison A."/>
            <person name="Morishige D.T."/>
            <person name="Grimwood J."/>
            <person name="Schmutz J."/>
            <person name="Mullet J.E."/>
        </authorList>
    </citation>
    <scope>NUCLEOTIDE SEQUENCE [LARGE SCALE GENOMIC DNA]</scope>
    <source>
        <strain evidence="15">cv. BTx623</strain>
    </source>
</reference>
<dbReference type="InterPro" id="IPR000742">
    <property type="entry name" value="EGF"/>
</dbReference>
<evidence type="ECO:0000256" key="7">
    <source>
        <dbReference type="ARBA" id="ARBA00023157"/>
    </source>
</evidence>
<evidence type="ECO:0000256" key="1">
    <source>
        <dbReference type="ARBA" id="ARBA00004479"/>
    </source>
</evidence>
<dbReference type="Gene3D" id="2.10.25.10">
    <property type="entry name" value="Laminin"/>
    <property type="match status" value="1"/>
</dbReference>
<keyword evidence="2" id="KW-0418">Kinase</keyword>
<dbReference type="InterPro" id="IPR011009">
    <property type="entry name" value="Kinase-like_dom_sf"/>
</dbReference>
<proteinExistence type="predicted"/>
<dbReference type="FunCoup" id="A0A1B6PU13">
    <property type="interactions" value="807"/>
</dbReference>
<protein>
    <recommendedName>
        <fullName evidence="16">Protein kinase domain-containing protein</fullName>
    </recommendedName>
</protein>
<dbReference type="SUPFAM" id="SSF56112">
    <property type="entry name" value="Protein kinase-like (PK-like)"/>
    <property type="match status" value="1"/>
</dbReference>
<dbReference type="PROSITE" id="PS01187">
    <property type="entry name" value="EGF_CA"/>
    <property type="match status" value="1"/>
</dbReference>
<keyword evidence="11" id="KW-0472">Membrane</keyword>
<dbReference type="InterPro" id="IPR018097">
    <property type="entry name" value="EGF_Ca-bd_CS"/>
</dbReference>
<feature type="domain" description="Protein kinase" evidence="12">
    <location>
        <begin position="459"/>
        <end position="741"/>
    </location>
</feature>
<keyword evidence="11" id="KW-0812">Transmembrane</keyword>
<name>A0A1B6PU13_SORBI</name>
<feature type="transmembrane region" description="Helical" evidence="11">
    <location>
        <begin position="403"/>
        <end position="424"/>
    </location>
</feature>
<keyword evidence="9" id="KW-0245">EGF-like domain</keyword>
<evidence type="ECO:0000256" key="5">
    <source>
        <dbReference type="ARBA" id="ARBA00022741"/>
    </source>
</evidence>
<dbReference type="SMART" id="SM00181">
    <property type="entry name" value="EGF"/>
    <property type="match status" value="2"/>
</dbReference>
<accession>A0A1B6PU13</accession>
<reference evidence="14 15" key="1">
    <citation type="journal article" date="2009" name="Nature">
        <title>The Sorghum bicolor genome and the diversification of grasses.</title>
        <authorList>
            <person name="Paterson A.H."/>
            <person name="Bowers J.E."/>
            <person name="Bruggmann R."/>
            <person name="Dubchak I."/>
            <person name="Grimwood J."/>
            <person name="Gundlach H."/>
            <person name="Haberer G."/>
            <person name="Hellsten U."/>
            <person name="Mitros T."/>
            <person name="Poliakov A."/>
            <person name="Schmutz J."/>
            <person name="Spannagl M."/>
            <person name="Tang H."/>
            <person name="Wang X."/>
            <person name="Wicker T."/>
            <person name="Bharti A.K."/>
            <person name="Chapman J."/>
            <person name="Feltus F.A."/>
            <person name="Gowik U."/>
            <person name="Grigoriev I.V."/>
            <person name="Lyons E."/>
            <person name="Maher C.A."/>
            <person name="Martis M."/>
            <person name="Narechania A."/>
            <person name="Otillar R.P."/>
            <person name="Penning B.W."/>
            <person name="Salamov A.A."/>
            <person name="Wang Y."/>
            <person name="Zhang L."/>
            <person name="Carpita N.C."/>
            <person name="Freeling M."/>
            <person name="Gingle A.R."/>
            <person name="Hash C.T."/>
            <person name="Keller B."/>
            <person name="Klein P."/>
            <person name="Kresovich S."/>
            <person name="McCann M.C."/>
            <person name="Ming R."/>
            <person name="Peterson D.G."/>
            <person name="Mehboob-ur-Rahman"/>
            <person name="Ware D."/>
            <person name="Westhoff P."/>
            <person name="Mayer K.F."/>
            <person name="Messing J."/>
            <person name="Rokhsar D.S."/>
        </authorList>
    </citation>
    <scope>NUCLEOTIDE SEQUENCE [LARGE SCALE GENOMIC DNA]</scope>
    <source>
        <strain evidence="15">cv. BTx623</strain>
    </source>
</reference>
<keyword evidence="15" id="KW-1185">Reference proteome</keyword>
<dbReference type="PANTHER" id="PTHR27005:SF162">
    <property type="entry name" value="OS11G0691500 PROTEIN"/>
    <property type="match status" value="1"/>
</dbReference>
<feature type="domain" description="EGF-like" evidence="13">
    <location>
        <begin position="345"/>
        <end position="396"/>
    </location>
</feature>
<dbReference type="GO" id="GO:0007166">
    <property type="term" value="P:cell surface receptor signaling pathway"/>
    <property type="evidence" value="ECO:0000318"/>
    <property type="project" value="GO_Central"/>
</dbReference>
<dbReference type="Proteomes" id="UP000000768">
    <property type="component" value="Chromosome 5"/>
</dbReference>
<evidence type="ECO:0000256" key="8">
    <source>
        <dbReference type="ARBA" id="ARBA00023180"/>
    </source>
</evidence>
<feature type="binding site" evidence="10">
    <location>
        <position position="489"/>
    </location>
    <ligand>
        <name>ATP</name>
        <dbReference type="ChEBI" id="CHEBI:30616"/>
    </ligand>
</feature>
<keyword evidence="6 10" id="KW-0067">ATP-binding</keyword>
<dbReference type="PROSITE" id="PS50011">
    <property type="entry name" value="PROTEIN_KINASE_DOM"/>
    <property type="match status" value="1"/>
</dbReference>
<dbReference type="GO" id="GO:0004674">
    <property type="term" value="F:protein serine/threonine kinase activity"/>
    <property type="evidence" value="ECO:0007669"/>
    <property type="project" value="UniProtKB-KW"/>
</dbReference>
<evidence type="ECO:0000256" key="2">
    <source>
        <dbReference type="ARBA" id="ARBA00022527"/>
    </source>
</evidence>
<dbReference type="InterPro" id="IPR000719">
    <property type="entry name" value="Prot_kinase_dom"/>
</dbReference>
<dbReference type="InterPro" id="IPR001245">
    <property type="entry name" value="Ser-Thr/Tyr_kinase_cat_dom"/>
</dbReference>
<keyword evidence="4" id="KW-0732">Signal</keyword>
<evidence type="ECO:0000256" key="3">
    <source>
        <dbReference type="ARBA" id="ARBA00022679"/>
    </source>
</evidence>
<dbReference type="OMA" id="DECAWGS"/>
<keyword evidence="7" id="KW-1015">Disulfide bond</keyword>
<dbReference type="Pfam" id="PF13947">
    <property type="entry name" value="GUB_WAK_bind"/>
    <property type="match status" value="1"/>
</dbReference>
<evidence type="ECO:0000256" key="4">
    <source>
        <dbReference type="ARBA" id="ARBA00022729"/>
    </source>
</evidence>
<dbReference type="SMART" id="SM00179">
    <property type="entry name" value="EGF_CA"/>
    <property type="match status" value="1"/>
</dbReference>
<keyword evidence="11" id="KW-1133">Transmembrane helix</keyword>
<dbReference type="AlphaFoldDB" id="A0A1B6PU13"/>
<dbReference type="STRING" id="4558.A0A1B6PU13"/>
<organism evidence="14 15">
    <name type="scientific">Sorghum bicolor</name>
    <name type="common">Sorghum</name>
    <name type="synonym">Sorghum vulgare</name>
    <dbReference type="NCBI Taxonomy" id="4558"/>
    <lineage>
        <taxon>Eukaryota</taxon>
        <taxon>Viridiplantae</taxon>
        <taxon>Streptophyta</taxon>
        <taxon>Embryophyta</taxon>
        <taxon>Tracheophyta</taxon>
        <taxon>Spermatophyta</taxon>
        <taxon>Magnoliopsida</taxon>
        <taxon>Liliopsida</taxon>
        <taxon>Poales</taxon>
        <taxon>Poaceae</taxon>
        <taxon>PACMAD clade</taxon>
        <taxon>Panicoideae</taxon>
        <taxon>Andropogonodae</taxon>
        <taxon>Andropogoneae</taxon>
        <taxon>Sorghinae</taxon>
        <taxon>Sorghum</taxon>
    </lineage>
</organism>
<dbReference type="InterPro" id="IPR017441">
    <property type="entry name" value="Protein_kinase_ATP_BS"/>
</dbReference>
<dbReference type="GO" id="GO:0005524">
    <property type="term" value="F:ATP binding"/>
    <property type="evidence" value="ECO:0007669"/>
    <property type="project" value="UniProtKB-UniRule"/>
</dbReference>
<dbReference type="EMBL" id="CM000764">
    <property type="protein sequence ID" value="KXG29157.1"/>
    <property type="molecule type" value="Genomic_DNA"/>
</dbReference>
<keyword evidence="2" id="KW-0723">Serine/threonine-protein kinase</keyword>
<evidence type="ECO:0000313" key="14">
    <source>
        <dbReference type="EMBL" id="KXG29157.1"/>
    </source>
</evidence>
<comment type="subcellular location">
    <subcellularLocation>
        <location evidence="1">Membrane</location>
        <topology evidence="1">Single-pass type I membrane protein</topology>
    </subcellularLocation>
</comment>
<dbReference type="Gramene" id="KXG29157">
    <property type="protein sequence ID" value="KXG29157"/>
    <property type="gene ID" value="SORBI_3005G220300"/>
</dbReference>
<evidence type="ECO:0000256" key="11">
    <source>
        <dbReference type="SAM" id="Phobius"/>
    </source>
</evidence>
<dbReference type="InterPro" id="IPR000152">
    <property type="entry name" value="EGF-type_Asp/Asn_hydroxyl_site"/>
</dbReference>
<dbReference type="Pfam" id="PF07714">
    <property type="entry name" value="PK_Tyr_Ser-Thr"/>
    <property type="match status" value="1"/>
</dbReference>
<keyword evidence="8" id="KW-0325">Glycoprotein</keyword>
<dbReference type="PROSITE" id="PS00010">
    <property type="entry name" value="ASX_HYDROXYL"/>
    <property type="match status" value="1"/>
</dbReference>
<keyword evidence="5 10" id="KW-0547">Nucleotide-binding</keyword>
<dbReference type="SMART" id="SM00220">
    <property type="entry name" value="S_TKc"/>
    <property type="match status" value="1"/>
</dbReference>
<dbReference type="InParanoid" id="A0A1B6PU13"/>
<evidence type="ECO:0008006" key="16">
    <source>
        <dbReference type="Google" id="ProtNLM"/>
    </source>
</evidence>